<dbReference type="Proteomes" id="UP000007266">
    <property type="component" value="Linkage group 4"/>
</dbReference>
<keyword evidence="4" id="KW-0221">Differentiation</keyword>
<dbReference type="GO" id="GO:0043186">
    <property type="term" value="C:P granule"/>
    <property type="evidence" value="ECO:0000318"/>
    <property type="project" value="GO_Central"/>
</dbReference>
<feature type="region of interest" description="Disordered" evidence="8">
    <location>
        <begin position="1"/>
        <end position="80"/>
    </location>
</feature>
<evidence type="ECO:0000256" key="5">
    <source>
        <dbReference type="ARBA" id="ARBA00022884"/>
    </source>
</evidence>
<dbReference type="FunFam" id="2.170.260.10:FF:000003">
    <property type="entry name" value="Piwi-like RNA-mediated gene silencing 2"/>
    <property type="match status" value="1"/>
</dbReference>
<dbReference type="Pfam" id="PF23278">
    <property type="entry name" value="Piwi_N"/>
    <property type="match status" value="1"/>
</dbReference>
<dbReference type="InterPro" id="IPR003165">
    <property type="entry name" value="Piwi"/>
</dbReference>
<feature type="compositionally biased region" description="Polar residues" evidence="8">
    <location>
        <begin position="63"/>
        <end position="75"/>
    </location>
</feature>
<dbReference type="CDD" id="cd02845">
    <property type="entry name" value="PAZ_piwi_like"/>
    <property type="match status" value="1"/>
</dbReference>
<dbReference type="FunCoup" id="D2A2S9">
    <property type="interactions" value="51"/>
</dbReference>
<keyword evidence="2" id="KW-0217">Developmental protein</keyword>
<reference evidence="11 12" key="2">
    <citation type="journal article" date="2010" name="Nucleic Acids Res.">
        <title>BeetleBase in 2010: revisions to provide comprehensive genomic information for Tribolium castaneum.</title>
        <authorList>
            <person name="Kim H.S."/>
            <person name="Murphy T."/>
            <person name="Xia J."/>
            <person name="Caragea D."/>
            <person name="Park Y."/>
            <person name="Beeman R.W."/>
            <person name="Lorenzen M.D."/>
            <person name="Butcher S."/>
            <person name="Manak J.R."/>
            <person name="Brown S.J."/>
        </authorList>
    </citation>
    <scope>GENOME REANNOTATION</scope>
    <source>
        <strain evidence="11 12">Georgia GA2</strain>
    </source>
</reference>
<dbReference type="InterPro" id="IPR036397">
    <property type="entry name" value="RNaseH_sf"/>
</dbReference>
<dbReference type="InterPro" id="IPR012337">
    <property type="entry name" value="RNaseH-like_sf"/>
</dbReference>
<organism evidence="11 12">
    <name type="scientific">Tribolium castaneum</name>
    <name type="common">Red flour beetle</name>
    <dbReference type="NCBI Taxonomy" id="7070"/>
    <lineage>
        <taxon>Eukaryota</taxon>
        <taxon>Metazoa</taxon>
        <taxon>Ecdysozoa</taxon>
        <taxon>Arthropoda</taxon>
        <taxon>Hexapoda</taxon>
        <taxon>Insecta</taxon>
        <taxon>Pterygota</taxon>
        <taxon>Neoptera</taxon>
        <taxon>Endopterygota</taxon>
        <taxon>Coleoptera</taxon>
        <taxon>Polyphaga</taxon>
        <taxon>Cucujiformia</taxon>
        <taxon>Tenebrionidae</taxon>
        <taxon>Tenebrionidae incertae sedis</taxon>
        <taxon>Tribolium</taxon>
    </lineage>
</organism>
<dbReference type="CDD" id="cd04658">
    <property type="entry name" value="Piwi_piwi-like_Euk"/>
    <property type="match status" value="1"/>
</dbReference>
<dbReference type="PROSITE" id="PS50822">
    <property type="entry name" value="PIWI"/>
    <property type="match status" value="1"/>
</dbReference>
<dbReference type="EMBL" id="KQ971339">
    <property type="protein sequence ID" value="EFA02921.1"/>
    <property type="molecule type" value="Genomic_DNA"/>
</dbReference>
<evidence type="ECO:0000256" key="8">
    <source>
        <dbReference type="SAM" id="MobiDB-lite"/>
    </source>
</evidence>
<evidence type="ECO:0000256" key="7">
    <source>
        <dbReference type="ARBA" id="ARBA00038291"/>
    </source>
</evidence>
<feature type="domain" description="Piwi" evidence="10">
    <location>
        <begin position="552"/>
        <end position="839"/>
    </location>
</feature>
<evidence type="ECO:0000256" key="3">
    <source>
        <dbReference type="ARBA" id="ARBA00022490"/>
    </source>
</evidence>
<dbReference type="AlphaFoldDB" id="D2A2S9"/>
<dbReference type="InterPro" id="IPR036085">
    <property type="entry name" value="PAZ_dom_sf"/>
</dbReference>
<dbReference type="HOGENOM" id="CLU_008813_0_0_1"/>
<feature type="domain" description="PAZ" evidence="9">
    <location>
        <begin position="275"/>
        <end position="386"/>
    </location>
</feature>
<dbReference type="OrthoDB" id="445936at2759"/>
<evidence type="ECO:0000313" key="12">
    <source>
        <dbReference type="Proteomes" id="UP000007266"/>
    </source>
</evidence>
<dbReference type="GO" id="GO:0030154">
    <property type="term" value="P:cell differentiation"/>
    <property type="evidence" value="ECO:0007669"/>
    <property type="project" value="UniProtKB-KW"/>
</dbReference>
<evidence type="ECO:0000256" key="4">
    <source>
        <dbReference type="ARBA" id="ARBA00022782"/>
    </source>
</evidence>
<dbReference type="STRING" id="7070.D2A2S9"/>
<dbReference type="PhylomeDB" id="D2A2S9"/>
<reference evidence="11 12" key="1">
    <citation type="journal article" date="2008" name="Nature">
        <title>The genome of the model beetle and pest Tribolium castaneum.</title>
        <authorList>
            <consortium name="Tribolium Genome Sequencing Consortium"/>
            <person name="Richards S."/>
            <person name="Gibbs R.A."/>
            <person name="Weinstock G.M."/>
            <person name="Brown S.J."/>
            <person name="Denell R."/>
            <person name="Beeman R.W."/>
            <person name="Gibbs R."/>
            <person name="Beeman R.W."/>
            <person name="Brown S.J."/>
            <person name="Bucher G."/>
            <person name="Friedrich M."/>
            <person name="Grimmelikhuijzen C.J."/>
            <person name="Klingler M."/>
            <person name="Lorenzen M."/>
            <person name="Richards S."/>
            <person name="Roth S."/>
            <person name="Schroder R."/>
            <person name="Tautz D."/>
            <person name="Zdobnov E.M."/>
            <person name="Muzny D."/>
            <person name="Gibbs R.A."/>
            <person name="Weinstock G.M."/>
            <person name="Attaway T."/>
            <person name="Bell S."/>
            <person name="Buhay C.J."/>
            <person name="Chandrabose M.N."/>
            <person name="Chavez D."/>
            <person name="Clerk-Blankenburg K.P."/>
            <person name="Cree A."/>
            <person name="Dao M."/>
            <person name="Davis C."/>
            <person name="Chacko J."/>
            <person name="Dinh H."/>
            <person name="Dugan-Rocha S."/>
            <person name="Fowler G."/>
            <person name="Garner T.T."/>
            <person name="Garnes J."/>
            <person name="Gnirke A."/>
            <person name="Hawes A."/>
            <person name="Hernandez J."/>
            <person name="Hines S."/>
            <person name="Holder M."/>
            <person name="Hume J."/>
            <person name="Jhangiani S.N."/>
            <person name="Joshi V."/>
            <person name="Khan Z.M."/>
            <person name="Jackson L."/>
            <person name="Kovar C."/>
            <person name="Kowis A."/>
            <person name="Lee S."/>
            <person name="Lewis L.R."/>
            <person name="Margolis J."/>
            <person name="Morgan M."/>
            <person name="Nazareth L.V."/>
            <person name="Nguyen N."/>
            <person name="Okwuonu G."/>
            <person name="Parker D."/>
            <person name="Richards S."/>
            <person name="Ruiz S.J."/>
            <person name="Santibanez J."/>
            <person name="Savard J."/>
            <person name="Scherer S.E."/>
            <person name="Schneider B."/>
            <person name="Sodergren E."/>
            <person name="Tautz D."/>
            <person name="Vattahil S."/>
            <person name="Villasana D."/>
            <person name="White C.S."/>
            <person name="Wright R."/>
            <person name="Park Y."/>
            <person name="Beeman R.W."/>
            <person name="Lord J."/>
            <person name="Oppert B."/>
            <person name="Lorenzen M."/>
            <person name="Brown S."/>
            <person name="Wang L."/>
            <person name="Savard J."/>
            <person name="Tautz D."/>
            <person name="Richards S."/>
            <person name="Weinstock G."/>
            <person name="Gibbs R.A."/>
            <person name="Liu Y."/>
            <person name="Worley K."/>
            <person name="Weinstock G."/>
            <person name="Elsik C.G."/>
            <person name="Reese J.T."/>
            <person name="Elhaik E."/>
            <person name="Landan G."/>
            <person name="Graur D."/>
            <person name="Arensburger P."/>
            <person name="Atkinson P."/>
            <person name="Beeman R.W."/>
            <person name="Beidler J."/>
            <person name="Brown S.J."/>
            <person name="Demuth J.P."/>
            <person name="Drury D.W."/>
            <person name="Du Y.Z."/>
            <person name="Fujiwara H."/>
            <person name="Lorenzen M."/>
            <person name="Maselli V."/>
            <person name="Osanai M."/>
            <person name="Park Y."/>
            <person name="Robertson H.M."/>
            <person name="Tu Z."/>
            <person name="Wang J.J."/>
            <person name="Wang S."/>
            <person name="Richards S."/>
            <person name="Song H."/>
            <person name="Zhang L."/>
            <person name="Sodergren E."/>
            <person name="Werner D."/>
            <person name="Stanke M."/>
            <person name="Morgenstern B."/>
            <person name="Solovyev V."/>
            <person name="Kosarev P."/>
            <person name="Brown G."/>
            <person name="Chen H.C."/>
            <person name="Ermolaeva O."/>
            <person name="Hlavina W."/>
            <person name="Kapustin Y."/>
            <person name="Kiryutin B."/>
            <person name="Kitts P."/>
            <person name="Maglott D."/>
            <person name="Pruitt K."/>
            <person name="Sapojnikov V."/>
            <person name="Souvorov A."/>
            <person name="Mackey A.J."/>
            <person name="Waterhouse R.M."/>
            <person name="Wyder S."/>
            <person name="Zdobnov E.M."/>
            <person name="Zdobnov E.M."/>
            <person name="Wyder S."/>
            <person name="Kriventseva E.V."/>
            <person name="Kadowaki T."/>
            <person name="Bork P."/>
            <person name="Aranda M."/>
            <person name="Bao R."/>
            <person name="Beermann A."/>
            <person name="Berns N."/>
            <person name="Bolognesi R."/>
            <person name="Bonneton F."/>
            <person name="Bopp D."/>
            <person name="Brown S.J."/>
            <person name="Bucher G."/>
            <person name="Butts T."/>
            <person name="Chaumot A."/>
            <person name="Denell R.E."/>
            <person name="Ferrier D.E."/>
            <person name="Friedrich M."/>
            <person name="Gordon C.M."/>
            <person name="Jindra M."/>
            <person name="Klingler M."/>
            <person name="Lan Q."/>
            <person name="Lattorff H.M."/>
            <person name="Laudet V."/>
            <person name="von Levetsow C."/>
            <person name="Liu Z."/>
            <person name="Lutz R."/>
            <person name="Lynch J.A."/>
            <person name="da Fonseca R.N."/>
            <person name="Posnien N."/>
            <person name="Reuter R."/>
            <person name="Roth S."/>
            <person name="Savard J."/>
            <person name="Schinko J.B."/>
            <person name="Schmitt C."/>
            <person name="Schoppmeier M."/>
            <person name="Schroder R."/>
            <person name="Shippy T.D."/>
            <person name="Simonnet F."/>
            <person name="Marques-Souza H."/>
            <person name="Tautz D."/>
            <person name="Tomoyasu Y."/>
            <person name="Trauner J."/>
            <person name="Van der Zee M."/>
            <person name="Vervoort M."/>
            <person name="Wittkopp N."/>
            <person name="Wimmer E.A."/>
            <person name="Yang X."/>
            <person name="Jones A.K."/>
            <person name="Sattelle D.B."/>
            <person name="Ebert P.R."/>
            <person name="Nelson D."/>
            <person name="Scott J.G."/>
            <person name="Beeman R.W."/>
            <person name="Muthukrishnan S."/>
            <person name="Kramer K.J."/>
            <person name="Arakane Y."/>
            <person name="Beeman R.W."/>
            <person name="Zhu Q."/>
            <person name="Hogenkamp D."/>
            <person name="Dixit R."/>
            <person name="Oppert B."/>
            <person name="Jiang H."/>
            <person name="Zou Z."/>
            <person name="Marshall J."/>
            <person name="Elpidina E."/>
            <person name="Vinokurov K."/>
            <person name="Oppert C."/>
            <person name="Zou Z."/>
            <person name="Evans J."/>
            <person name="Lu Z."/>
            <person name="Zhao P."/>
            <person name="Sumathipala N."/>
            <person name="Altincicek B."/>
            <person name="Vilcinskas A."/>
            <person name="Williams M."/>
            <person name="Hultmark D."/>
            <person name="Hetru C."/>
            <person name="Jiang H."/>
            <person name="Grimmelikhuijzen C.J."/>
            <person name="Hauser F."/>
            <person name="Cazzamali G."/>
            <person name="Williamson M."/>
            <person name="Park Y."/>
            <person name="Li B."/>
            <person name="Tanaka Y."/>
            <person name="Predel R."/>
            <person name="Neupert S."/>
            <person name="Schachtner J."/>
            <person name="Verleyen P."/>
            <person name="Raible F."/>
            <person name="Bork P."/>
            <person name="Friedrich M."/>
            <person name="Walden K.K."/>
            <person name="Robertson H.M."/>
            <person name="Angeli S."/>
            <person name="Foret S."/>
            <person name="Bucher G."/>
            <person name="Schuetz S."/>
            <person name="Maleszka R."/>
            <person name="Wimmer E.A."/>
            <person name="Beeman R.W."/>
            <person name="Lorenzen M."/>
            <person name="Tomoyasu Y."/>
            <person name="Miller S.C."/>
            <person name="Grossmann D."/>
            <person name="Bucher G."/>
        </authorList>
    </citation>
    <scope>NUCLEOTIDE SEQUENCE [LARGE SCALE GENOMIC DNA]</scope>
    <source>
        <strain evidence="11 12">Georgia GA2</strain>
    </source>
</reference>
<evidence type="ECO:0000256" key="1">
    <source>
        <dbReference type="ARBA" id="ARBA00004496"/>
    </source>
</evidence>
<dbReference type="Gene3D" id="3.30.420.10">
    <property type="entry name" value="Ribonuclease H-like superfamily/Ribonuclease H"/>
    <property type="match status" value="1"/>
</dbReference>
<evidence type="ECO:0000256" key="2">
    <source>
        <dbReference type="ARBA" id="ARBA00022473"/>
    </source>
</evidence>
<dbReference type="OMA" id="EGGLKLC"/>
<accession>D2A2S9</accession>
<proteinExistence type="inferred from homology"/>
<keyword evidence="3" id="KW-0963">Cytoplasm</keyword>
<keyword evidence="5" id="KW-0694">RNA-binding</keyword>
<protein>
    <submittedName>
        <fullName evidence="11">Argonaute 3</fullName>
    </submittedName>
</protein>
<dbReference type="InParanoid" id="D2A2S9"/>
<dbReference type="Gene3D" id="3.40.50.2300">
    <property type="match status" value="1"/>
</dbReference>
<gene>
    <name evidence="11" type="primary">AUGUSTUS-3.0.2_08511</name>
    <name evidence="11" type="ORF">TcasGA2_TC008511</name>
</gene>
<name>D2A2S9_TRICA</name>
<dbReference type="GO" id="GO:0034587">
    <property type="term" value="P:piRNA processing"/>
    <property type="evidence" value="ECO:0000318"/>
    <property type="project" value="GO_Central"/>
</dbReference>
<evidence type="ECO:0000313" key="11">
    <source>
        <dbReference type="EMBL" id="EFA02921.1"/>
    </source>
</evidence>
<dbReference type="KEGG" id="tca:656427"/>
<sequence length="853" mass="96801">MEQKPAPKGRGALLEMLKKHKEARAGGAGEPVEEQAPPKTRGRAMLLQKIQEAKERKAGGDSGQLSTPGPSTVPSETRRGVSGVTKALGEVAITASETCSYRGESGTPIKATANYILLNVEKDRGVFEYEVRFQPDIDAKSNRIKLVNQALGELSTTKVYDGDVCLYLPCLAFSPRQEFESVIPNTETPVTTTLIYKRKRKLSECLHLYNVLFKRIMHILLYQRMGRNYFSPDHKYLVPQHKLEVLPGFCVHVDEMEGGLMVCLDTQHRVIRSQTVYELFHEIRATNPRNFREEVTKNVIGACVLTKYNNRTYIIDDIAWNMNPKDTFEDRSKGPSCFIDYYREHYNIRIEDVDQPLLITRQVKQSPDGKIERMICLIPELCYLTGLTDAMRNDFKVMKDVAAFTRITPNQRMLALRTYLDRVRQSEKAKQVLSGWGLSLADDTVDVKARVLPQEAIYFGGPDAEAHKYTGGTDWNKAISDNKLTGPVNITNWQLYYTRRDQKYAANFAQTIVRLGKGMGCVIQDPRHIVLDDDRTETYMTAIRDNVANTQVAVFICPTLRADRYSIIKKMCCVNIPVASQVILSKTLSNPQKVRTIIHKIAMQITCKLGGTLWSVKIPVSGWMVCGIDVYHGANNQSVCGFVASINGSMTKYFSKAMFQDGEIGDYFKMPFRQMLQAAKDREGAFPSKVIVFRDGVGDGQLEHCRKYEITQLQEVIKELNIETTITFVVVQKRINTRIFRTVNETNFENPPSGTVVDNMVTRRQFYDFFLVPQSVRQGTVNPTHYVVLVDEGNIKPDHLQRLAYKLCHLYYNWSGTIRVPAPCLYAHKLAAIVGQYIKKTPSTQLDDKLFYL</sequence>
<dbReference type="SUPFAM" id="SSF53098">
    <property type="entry name" value="Ribonuclease H-like"/>
    <property type="match status" value="1"/>
</dbReference>
<dbReference type="SUPFAM" id="SSF101690">
    <property type="entry name" value="PAZ domain"/>
    <property type="match status" value="1"/>
</dbReference>
<evidence type="ECO:0000259" key="9">
    <source>
        <dbReference type="PROSITE" id="PS50821"/>
    </source>
</evidence>
<evidence type="ECO:0000259" key="10">
    <source>
        <dbReference type="PROSITE" id="PS50822"/>
    </source>
</evidence>
<dbReference type="PROSITE" id="PS50821">
    <property type="entry name" value="PAZ"/>
    <property type="match status" value="1"/>
</dbReference>
<dbReference type="SMART" id="SM00949">
    <property type="entry name" value="PAZ"/>
    <property type="match status" value="1"/>
</dbReference>
<dbReference type="FunFam" id="3.30.420.10:FF:000014">
    <property type="entry name" value="Piwi-like RNA-mediated gene silencing 1"/>
    <property type="match status" value="1"/>
</dbReference>
<dbReference type="SMART" id="SM00950">
    <property type="entry name" value="Piwi"/>
    <property type="match status" value="1"/>
</dbReference>
<dbReference type="GO" id="GO:0034584">
    <property type="term" value="F:piRNA binding"/>
    <property type="evidence" value="ECO:0000318"/>
    <property type="project" value="GO_Central"/>
</dbReference>
<dbReference type="Pfam" id="PF02171">
    <property type="entry name" value="Piwi"/>
    <property type="match status" value="1"/>
</dbReference>
<dbReference type="GO" id="GO:0140965">
    <property type="term" value="P:secondary piRNA processing"/>
    <property type="evidence" value="ECO:0007669"/>
    <property type="project" value="UniProtKB-ARBA"/>
</dbReference>
<dbReference type="eggNOG" id="KOG1042">
    <property type="taxonomic scope" value="Eukaryota"/>
</dbReference>
<dbReference type="GO" id="GO:0004521">
    <property type="term" value="F:RNA endonuclease activity"/>
    <property type="evidence" value="ECO:0000318"/>
    <property type="project" value="GO_Central"/>
</dbReference>
<evidence type="ECO:0000256" key="6">
    <source>
        <dbReference type="ARBA" id="ARBA00023158"/>
    </source>
</evidence>
<dbReference type="GO" id="GO:0031047">
    <property type="term" value="P:regulatory ncRNA-mediated gene silencing"/>
    <property type="evidence" value="ECO:0000318"/>
    <property type="project" value="GO_Central"/>
</dbReference>
<dbReference type="GO" id="GO:0007283">
    <property type="term" value="P:spermatogenesis"/>
    <property type="evidence" value="ECO:0000318"/>
    <property type="project" value="GO_Central"/>
</dbReference>
<keyword evidence="6" id="KW-0943">RNA-mediated gene silencing</keyword>
<dbReference type="GO" id="GO:0005634">
    <property type="term" value="C:nucleus"/>
    <property type="evidence" value="ECO:0000318"/>
    <property type="project" value="GO_Central"/>
</dbReference>
<comment type="subcellular location">
    <subcellularLocation>
        <location evidence="1">Cytoplasm</location>
    </subcellularLocation>
</comment>
<dbReference type="Pfam" id="PF02170">
    <property type="entry name" value="PAZ"/>
    <property type="match status" value="1"/>
</dbReference>
<keyword evidence="12" id="KW-1185">Reference proteome</keyword>
<dbReference type="Gene3D" id="2.170.260.10">
    <property type="entry name" value="paz domain"/>
    <property type="match status" value="1"/>
</dbReference>
<comment type="similarity">
    <text evidence="7">Belongs to the argonaute family. Piwi subfamily.</text>
</comment>
<dbReference type="PANTHER" id="PTHR22891">
    <property type="entry name" value="EUKARYOTIC TRANSLATION INITIATION FACTOR 2C"/>
    <property type="match status" value="1"/>
</dbReference>
<dbReference type="InterPro" id="IPR003100">
    <property type="entry name" value="PAZ_dom"/>
</dbReference>